<dbReference type="RefSeq" id="XP_009175059.1">
    <property type="nucleotide sequence ID" value="XM_009176795.1"/>
</dbReference>
<dbReference type="AlphaFoldDB" id="A0A074ZDD0"/>
<accession>A0A074ZDD0</accession>
<evidence type="ECO:0000313" key="2">
    <source>
        <dbReference type="EMBL" id="KER21200.1"/>
    </source>
</evidence>
<evidence type="ECO:0000256" key="1">
    <source>
        <dbReference type="SAM" id="MobiDB-lite"/>
    </source>
</evidence>
<gene>
    <name evidence="2" type="ORF">T265_10426</name>
</gene>
<dbReference type="EMBL" id="KL596985">
    <property type="protein sequence ID" value="KER21200.1"/>
    <property type="molecule type" value="Genomic_DNA"/>
</dbReference>
<reference evidence="2 3" key="1">
    <citation type="submission" date="2013-11" db="EMBL/GenBank/DDBJ databases">
        <title>Opisthorchis viverrini - life in the bile duct.</title>
        <authorList>
            <person name="Young N.D."/>
            <person name="Nagarajan N."/>
            <person name="Lin S.J."/>
            <person name="Korhonen P.K."/>
            <person name="Jex A.R."/>
            <person name="Hall R.S."/>
            <person name="Safavi-Hemami H."/>
            <person name="Kaewkong W."/>
            <person name="Bertrand D."/>
            <person name="Gao S."/>
            <person name="Seet Q."/>
            <person name="Wongkham S."/>
            <person name="Teh B.T."/>
            <person name="Wongkham C."/>
            <person name="Intapan P.M."/>
            <person name="Maleewong W."/>
            <person name="Yang X."/>
            <person name="Hu M."/>
            <person name="Wang Z."/>
            <person name="Hofmann A."/>
            <person name="Sternberg P.W."/>
            <person name="Tan P."/>
            <person name="Wang J."/>
            <person name="Gasser R.B."/>
        </authorList>
    </citation>
    <scope>NUCLEOTIDE SEQUENCE [LARGE SCALE GENOMIC DNA]</scope>
</reference>
<feature type="region of interest" description="Disordered" evidence="1">
    <location>
        <begin position="46"/>
        <end position="78"/>
    </location>
</feature>
<protein>
    <submittedName>
        <fullName evidence="2">Uncharacterized protein</fullName>
    </submittedName>
</protein>
<name>A0A074ZDD0_OPIVI</name>
<dbReference type="Proteomes" id="UP000054324">
    <property type="component" value="Unassembled WGS sequence"/>
</dbReference>
<proteinExistence type="predicted"/>
<dbReference type="CTD" id="20324594"/>
<keyword evidence="3" id="KW-1185">Reference proteome</keyword>
<dbReference type="GeneID" id="20324594"/>
<evidence type="ECO:0000313" key="3">
    <source>
        <dbReference type="Proteomes" id="UP000054324"/>
    </source>
</evidence>
<dbReference type="KEGG" id="ovi:T265_10426"/>
<sequence length="118" mass="12716">MTGGLMGRQRIEKACSAATVSPESTDSNPILRLPASTVEVPLTVDKFKNVEAPARPTSSSERQPLTDKNKTDPGNLGKSLDPVYQSLLAAVSLYASDVFRSQDDAFHTKRTILLGEVL</sequence>
<organism evidence="2 3">
    <name type="scientific">Opisthorchis viverrini</name>
    <name type="common">Southeast Asian liver fluke</name>
    <dbReference type="NCBI Taxonomy" id="6198"/>
    <lineage>
        <taxon>Eukaryota</taxon>
        <taxon>Metazoa</taxon>
        <taxon>Spiralia</taxon>
        <taxon>Lophotrochozoa</taxon>
        <taxon>Platyhelminthes</taxon>
        <taxon>Trematoda</taxon>
        <taxon>Digenea</taxon>
        <taxon>Opisthorchiida</taxon>
        <taxon>Opisthorchiata</taxon>
        <taxon>Opisthorchiidae</taxon>
        <taxon>Opisthorchis</taxon>
    </lineage>
</organism>